<dbReference type="AlphaFoldDB" id="A0AAN6NKK5"/>
<proteinExistence type="predicted"/>
<accession>A0AAN6NKK5</accession>
<gene>
    <name evidence="2" type="ORF">QBC32DRAFT_319576</name>
</gene>
<evidence type="ECO:0000313" key="3">
    <source>
        <dbReference type="Proteomes" id="UP001303222"/>
    </source>
</evidence>
<reference evidence="2" key="1">
    <citation type="journal article" date="2023" name="Mol. Phylogenet. Evol.">
        <title>Genome-scale phylogeny and comparative genomics of the fungal order Sordariales.</title>
        <authorList>
            <person name="Hensen N."/>
            <person name="Bonometti L."/>
            <person name="Westerberg I."/>
            <person name="Brannstrom I.O."/>
            <person name="Guillou S."/>
            <person name="Cros-Aarteil S."/>
            <person name="Calhoun S."/>
            <person name="Haridas S."/>
            <person name="Kuo A."/>
            <person name="Mondo S."/>
            <person name="Pangilinan J."/>
            <person name="Riley R."/>
            <person name="LaButti K."/>
            <person name="Andreopoulos B."/>
            <person name="Lipzen A."/>
            <person name="Chen C."/>
            <person name="Yan M."/>
            <person name="Daum C."/>
            <person name="Ng V."/>
            <person name="Clum A."/>
            <person name="Steindorff A."/>
            <person name="Ohm R.A."/>
            <person name="Martin F."/>
            <person name="Silar P."/>
            <person name="Natvig D.O."/>
            <person name="Lalanne C."/>
            <person name="Gautier V."/>
            <person name="Ament-Velasquez S.L."/>
            <person name="Kruys A."/>
            <person name="Hutchinson M.I."/>
            <person name="Powell A.J."/>
            <person name="Barry K."/>
            <person name="Miller A.N."/>
            <person name="Grigoriev I.V."/>
            <person name="Debuchy R."/>
            <person name="Gladieux P."/>
            <person name="Hiltunen Thoren M."/>
            <person name="Johannesson H."/>
        </authorList>
    </citation>
    <scope>NUCLEOTIDE SEQUENCE</scope>
    <source>
        <strain evidence="2">CBS 626.80</strain>
    </source>
</reference>
<organism evidence="2 3">
    <name type="scientific">Pseudoneurospora amorphoporcata</name>
    <dbReference type="NCBI Taxonomy" id="241081"/>
    <lineage>
        <taxon>Eukaryota</taxon>
        <taxon>Fungi</taxon>
        <taxon>Dikarya</taxon>
        <taxon>Ascomycota</taxon>
        <taxon>Pezizomycotina</taxon>
        <taxon>Sordariomycetes</taxon>
        <taxon>Sordariomycetidae</taxon>
        <taxon>Sordariales</taxon>
        <taxon>Sordariaceae</taxon>
        <taxon>Pseudoneurospora</taxon>
    </lineage>
</organism>
<feature type="region of interest" description="Disordered" evidence="1">
    <location>
        <begin position="66"/>
        <end position="88"/>
    </location>
</feature>
<comment type="caution">
    <text evidence="2">The sequence shown here is derived from an EMBL/GenBank/DDBJ whole genome shotgun (WGS) entry which is preliminary data.</text>
</comment>
<name>A0AAN6NKK5_9PEZI</name>
<evidence type="ECO:0000313" key="2">
    <source>
        <dbReference type="EMBL" id="KAK3946814.1"/>
    </source>
</evidence>
<dbReference type="EMBL" id="MU859509">
    <property type="protein sequence ID" value="KAK3946814.1"/>
    <property type="molecule type" value="Genomic_DNA"/>
</dbReference>
<protein>
    <submittedName>
        <fullName evidence="2">Uncharacterized protein</fullName>
    </submittedName>
</protein>
<dbReference type="Proteomes" id="UP001303222">
    <property type="component" value="Unassembled WGS sequence"/>
</dbReference>
<keyword evidence="3" id="KW-1185">Reference proteome</keyword>
<sequence length="88" mass="9799">MKTFATKDNQINDILNKLIDPGQFKDLEERIASVKHDTQKATQTAYKRTGQKAPDVASILRALEQRAATKAPRHPTPSYAPLPTETNP</sequence>
<reference evidence="2" key="2">
    <citation type="submission" date="2023-06" db="EMBL/GenBank/DDBJ databases">
        <authorList>
            <consortium name="Lawrence Berkeley National Laboratory"/>
            <person name="Mondo S.J."/>
            <person name="Hensen N."/>
            <person name="Bonometti L."/>
            <person name="Westerberg I."/>
            <person name="Brannstrom I.O."/>
            <person name="Guillou S."/>
            <person name="Cros-Aarteil S."/>
            <person name="Calhoun S."/>
            <person name="Haridas S."/>
            <person name="Kuo A."/>
            <person name="Pangilinan J."/>
            <person name="Riley R."/>
            <person name="Labutti K."/>
            <person name="Andreopoulos B."/>
            <person name="Lipzen A."/>
            <person name="Chen C."/>
            <person name="Yanf M."/>
            <person name="Daum C."/>
            <person name="Ng V."/>
            <person name="Clum A."/>
            <person name="Steindorff A."/>
            <person name="Ohm R."/>
            <person name="Martin F."/>
            <person name="Silar P."/>
            <person name="Natvig D."/>
            <person name="Lalanne C."/>
            <person name="Gautier V."/>
            <person name="Ament-Velasquez S.L."/>
            <person name="Kruys A."/>
            <person name="Hutchinson M.I."/>
            <person name="Powell A.J."/>
            <person name="Barry K."/>
            <person name="Miller A.N."/>
            <person name="Grigoriev I.V."/>
            <person name="Debuchy R."/>
            <person name="Gladieux P."/>
            <person name="Thoren M.H."/>
            <person name="Johannesson H."/>
        </authorList>
    </citation>
    <scope>NUCLEOTIDE SEQUENCE</scope>
    <source>
        <strain evidence="2">CBS 626.80</strain>
    </source>
</reference>
<evidence type="ECO:0000256" key="1">
    <source>
        <dbReference type="SAM" id="MobiDB-lite"/>
    </source>
</evidence>